<gene>
    <name evidence="2" type="ORF">BaRGS_00007601</name>
</gene>
<evidence type="ECO:0000313" key="3">
    <source>
        <dbReference type="Proteomes" id="UP001519460"/>
    </source>
</evidence>
<keyword evidence="3" id="KW-1185">Reference proteome</keyword>
<feature type="compositionally biased region" description="Polar residues" evidence="1">
    <location>
        <begin position="1"/>
        <end position="10"/>
    </location>
</feature>
<reference evidence="2 3" key="1">
    <citation type="journal article" date="2023" name="Sci. Data">
        <title>Genome assembly of the Korean intertidal mud-creeper Batillaria attramentaria.</title>
        <authorList>
            <person name="Patra A.K."/>
            <person name="Ho P.T."/>
            <person name="Jun S."/>
            <person name="Lee S.J."/>
            <person name="Kim Y."/>
            <person name="Won Y.J."/>
        </authorList>
    </citation>
    <scope>NUCLEOTIDE SEQUENCE [LARGE SCALE GENOMIC DNA]</scope>
    <source>
        <strain evidence="2">Wonlab-2016</strain>
    </source>
</reference>
<name>A0ABD0LNT7_9CAEN</name>
<dbReference type="AlphaFoldDB" id="A0ABD0LNT7"/>
<comment type="caution">
    <text evidence="2">The sequence shown here is derived from an EMBL/GenBank/DDBJ whole genome shotgun (WGS) entry which is preliminary data.</text>
</comment>
<evidence type="ECO:0000256" key="1">
    <source>
        <dbReference type="SAM" id="MobiDB-lite"/>
    </source>
</evidence>
<dbReference type="Proteomes" id="UP001519460">
    <property type="component" value="Unassembled WGS sequence"/>
</dbReference>
<feature type="non-terminal residue" evidence="2">
    <location>
        <position position="1"/>
    </location>
</feature>
<dbReference type="EMBL" id="JACVVK020000033">
    <property type="protein sequence ID" value="KAK7501116.1"/>
    <property type="molecule type" value="Genomic_DNA"/>
</dbReference>
<organism evidence="2 3">
    <name type="scientific">Batillaria attramentaria</name>
    <dbReference type="NCBI Taxonomy" id="370345"/>
    <lineage>
        <taxon>Eukaryota</taxon>
        <taxon>Metazoa</taxon>
        <taxon>Spiralia</taxon>
        <taxon>Lophotrochozoa</taxon>
        <taxon>Mollusca</taxon>
        <taxon>Gastropoda</taxon>
        <taxon>Caenogastropoda</taxon>
        <taxon>Sorbeoconcha</taxon>
        <taxon>Cerithioidea</taxon>
        <taxon>Batillariidae</taxon>
        <taxon>Batillaria</taxon>
    </lineage>
</organism>
<feature type="region of interest" description="Disordered" evidence="1">
    <location>
        <begin position="1"/>
        <end position="32"/>
    </location>
</feature>
<evidence type="ECO:0000313" key="2">
    <source>
        <dbReference type="EMBL" id="KAK7501116.1"/>
    </source>
</evidence>
<accession>A0ABD0LNT7</accession>
<sequence>GSGTARQTYSRGFRRSPGQVPSFPPPTVNTSVVDEKGLGRLVGHGELRVKSMTGEVRGANP</sequence>
<protein>
    <submittedName>
        <fullName evidence="2">Uncharacterized protein</fullName>
    </submittedName>
</protein>
<proteinExistence type="predicted"/>